<dbReference type="OrthoDB" id="5428055at2759"/>
<keyword evidence="2" id="KW-0812">Transmembrane</keyword>
<feature type="transmembrane region" description="Helical" evidence="2">
    <location>
        <begin position="440"/>
        <end position="459"/>
    </location>
</feature>
<reference evidence="3 4" key="1">
    <citation type="submission" date="2015-09" db="EMBL/GenBank/DDBJ databases">
        <title>Host preference determinants of Valsa canker pathogens revealed by comparative genomics.</title>
        <authorList>
            <person name="Yin Z."/>
            <person name="Huang L."/>
        </authorList>
    </citation>
    <scope>NUCLEOTIDE SEQUENCE [LARGE SCALE GENOMIC DNA]</scope>
    <source>
        <strain evidence="3 4">SXYLt</strain>
    </source>
</reference>
<gene>
    <name evidence="3" type="ORF">VPNG_09543</name>
</gene>
<evidence type="ECO:0000256" key="2">
    <source>
        <dbReference type="SAM" id="Phobius"/>
    </source>
</evidence>
<dbReference type="Proteomes" id="UP000285146">
    <property type="component" value="Unassembled WGS sequence"/>
</dbReference>
<keyword evidence="2" id="KW-1133">Transmembrane helix</keyword>
<name>A0A423VQD5_9PEZI</name>
<dbReference type="InParanoid" id="A0A423VQD5"/>
<evidence type="ECO:0000256" key="1">
    <source>
        <dbReference type="SAM" id="MobiDB-lite"/>
    </source>
</evidence>
<keyword evidence="2" id="KW-0472">Membrane</keyword>
<protein>
    <submittedName>
        <fullName evidence="3">Uncharacterized protein</fullName>
    </submittedName>
</protein>
<dbReference type="AlphaFoldDB" id="A0A423VQD5"/>
<feature type="region of interest" description="Disordered" evidence="1">
    <location>
        <begin position="1"/>
        <end position="23"/>
    </location>
</feature>
<feature type="transmembrane region" description="Helical" evidence="2">
    <location>
        <begin position="471"/>
        <end position="490"/>
    </location>
</feature>
<proteinExistence type="predicted"/>
<comment type="caution">
    <text evidence="3">The sequence shown here is derived from an EMBL/GenBank/DDBJ whole genome shotgun (WGS) entry which is preliminary data.</text>
</comment>
<dbReference type="STRING" id="1230097.A0A423VQD5"/>
<dbReference type="Gene3D" id="1.20.58.340">
    <property type="entry name" value="Magnesium transport protein CorA, transmembrane region"/>
    <property type="match status" value="1"/>
</dbReference>
<evidence type="ECO:0000313" key="4">
    <source>
        <dbReference type="Proteomes" id="UP000285146"/>
    </source>
</evidence>
<dbReference type="EMBL" id="LKEB01000081">
    <property type="protein sequence ID" value="ROV93242.1"/>
    <property type="molecule type" value="Genomic_DNA"/>
</dbReference>
<accession>A0A423VQD5</accession>
<organism evidence="3 4">
    <name type="scientific">Cytospora leucostoma</name>
    <dbReference type="NCBI Taxonomy" id="1230097"/>
    <lineage>
        <taxon>Eukaryota</taxon>
        <taxon>Fungi</taxon>
        <taxon>Dikarya</taxon>
        <taxon>Ascomycota</taxon>
        <taxon>Pezizomycotina</taxon>
        <taxon>Sordariomycetes</taxon>
        <taxon>Sordariomycetidae</taxon>
        <taxon>Diaporthales</taxon>
        <taxon>Cytosporaceae</taxon>
        <taxon>Cytospora</taxon>
    </lineage>
</organism>
<sequence>MEESKVQVHNFPADLPRGHRDDRDYFNDARDLNEYLSDSPQQPVQSRKRLIVIEGLEPRMLEVIGVKFGVPPSFFLGHCDLWTSVNIVDRACAKTGSTYWRVQVPQTRSIEISELEEQFGPDCYGFWTFQVGNVDRSFAAVFASTVSLDLRNLVSYWGMENPSNQGDWTAIVLVDPHSTKIRRDDLGLDTTGAPALFDLKDLNAESNLFSESIIWQNSSPDHSMGSGIPSWRVPAIHRNHRSTLFNEIASYFHDSSIARPLYSDPFSATEYVRNFIRSAWEESIFRAVDVIRGVIFQHNTSHDSASRAREVEEFQVLMGVTVNTKNLHINVREVMRAFHCVDDDVYRNHLRELLKGSAEEGAKTALSNMEWEAHNWAHLQETIDWAEEYLCDHMERYSQRAALIQAVEAARQTEEANKLTAQGLMQTDAANRMARSSAQLTKIATVIVPCSFLASIFSMGGEFAAGERLFFVYWVISTPVTLSLLLWVICGDRITDAWKDTKEDCSGSERRARRWTVWRKFVSRLWTSRTKFQVLDPGSQEVTSYSEETGPEEV</sequence>
<keyword evidence="4" id="KW-1185">Reference proteome</keyword>
<evidence type="ECO:0000313" key="3">
    <source>
        <dbReference type="EMBL" id="ROV93242.1"/>
    </source>
</evidence>